<dbReference type="InterPro" id="IPR020575">
    <property type="entry name" value="Hsp90_N"/>
</dbReference>
<dbReference type="EMBL" id="MZZJ01000022">
    <property type="protein sequence ID" value="RXE46097.1"/>
    <property type="molecule type" value="Genomic_DNA"/>
</dbReference>
<reference evidence="6 7" key="1">
    <citation type="submission" date="2017-03" db="EMBL/GenBank/DDBJ databases">
        <title>Pseudomonas azotoformans: Salt tolerant bacteria having multiple plant growth promoting attributes.</title>
        <authorList>
            <person name="Srivastava A.K."/>
            <person name="Sharma A."/>
            <person name="Srivastava A.K."/>
            <person name="Jamali H."/>
            <person name="Yadav J."/>
            <person name="Srivastava R."/>
            <person name="Kashyap P.L."/>
            <person name="Chakdar H."/>
            <person name="Saxena A.K."/>
        </authorList>
    </citation>
    <scope>NUCLEOTIDE SEQUENCE [LARGE SCALE GENOMIC DNA]</scope>
    <source>
        <strain evidence="6 7">SC 14</strain>
    </source>
</reference>
<dbReference type="GO" id="GO:0051082">
    <property type="term" value="F:unfolded protein binding"/>
    <property type="evidence" value="ECO:0007669"/>
    <property type="project" value="InterPro"/>
</dbReference>
<proteinExistence type="inferred from homology"/>
<dbReference type="AlphaFoldDB" id="A0A4Q0HBW1"/>
<dbReference type="GO" id="GO:0140662">
    <property type="term" value="F:ATP-dependent protein folding chaperone"/>
    <property type="evidence" value="ECO:0007669"/>
    <property type="project" value="InterPro"/>
</dbReference>
<dbReference type="GO" id="GO:0005524">
    <property type="term" value="F:ATP binding"/>
    <property type="evidence" value="ECO:0007669"/>
    <property type="project" value="UniProtKB-KW"/>
</dbReference>
<evidence type="ECO:0000313" key="7">
    <source>
        <dbReference type="Proteomes" id="UP000290481"/>
    </source>
</evidence>
<evidence type="ECO:0000313" key="6">
    <source>
        <dbReference type="EMBL" id="RXE46097.1"/>
    </source>
</evidence>
<dbReference type="PRINTS" id="PR00775">
    <property type="entry name" value="HEATSHOCK90"/>
</dbReference>
<dbReference type="Pfam" id="PF13589">
    <property type="entry name" value="HATPase_c_3"/>
    <property type="match status" value="1"/>
</dbReference>
<dbReference type="SUPFAM" id="SSF55874">
    <property type="entry name" value="ATPase domain of HSP90 chaperone/DNA topoisomerase II/histidine kinase"/>
    <property type="match status" value="1"/>
</dbReference>
<keyword evidence="4" id="KW-0143">Chaperone</keyword>
<dbReference type="Pfam" id="PF24391">
    <property type="entry name" value="HD-CE"/>
    <property type="match status" value="1"/>
</dbReference>
<dbReference type="PANTHER" id="PTHR11528">
    <property type="entry name" value="HEAT SHOCK PROTEIN 90 FAMILY MEMBER"/>
    <property type="match status" value="1"/>
</dbReference>
<organism evidence="6 7">
    <name type="scientific">Pseudomonas azotoformans</name>
    <dbReference type="NCBI Taxonomy" id="47878"/>
    <lineage>
        <taxon>Bacteria</taxon>
        <taxon>Pseudomonadati</taxon>
        <taxon>Pseudomonadota</taxon>
        <taxon>Gammaproteobacteria</taxon>
        <taxon>Pseudomonadales</taxon>
        <taxon>Pseudomonadaceae</taxon>
        <taxon>Pseudomonas</taxon>
    </lineage>
</organism>
<evidence type="ECO:0000256" key="1">
    <source>
        <dbReference type="ARBA" id="ARBA00008239"/>
    </source>
</evidence>
<protein>
    <recommendedName>
        <fullName evidence="5">HD-CE domain-containing protein</fullName>
    </recommendedName>
</protein>
<comment type="similarity">
    <text evidence="1">Belongs to the heat shock protein 90 family.</text>
</comment>
<comment type="caution">
    <text evidence="6">The sequence shown here is derived from an EMBL/GenBank/DDBJ whole genome shotgun (WGS) entry which is preliminary data.</text>
</comment>
<evidence type="ECO:0000256" key="4">
    <source>
        <dbReference type="ARBA" id="ARBA00023186"/>
    </source>
</evidence>
<dbReference type="Proteomes" id="UP000290481">
    <property type="component" value="Unassembled WGS sequence"/>
</dbReference>
<keyword evidence="3" id="KW-0067">ATP-binding</keyword>
<feature type="domain" description="HD-CE" evidence="5">
    <location>
        <begin position="45"/>
        <end position="293"/>
    </location>
</feature>
<dbReference type="GeneID" id="86982061"/>
<dbReference type="GO" id="GO:0016887">
    <property type="term" value="F:ATP hydrolysis activity"/>
    <property type="evidence" value="ECO:0007669"/>
    <property type="project" value="InterPro"/>
</dbReference>
<dbReference type="InterPro" id="IPR001404">
    <property type="entry name" value="Hsp90_fam"/>
</dbReference>
<dbReference type="RefSeq" id="WP_087716107.1">
    <property type="nucleotide sequence ID" value="NZ_MZZJ01000022.1"/>
</dbReference>
<evidence type="ECO:0000256" key="2">
    <source>
        <dbReference type="ARBA" id="ARBA00022741"/>
    </source>
</evidence>
<keyword evidence="2" id="KW-0547">Nucleotide-binding</keyword>
<sequence>MSELSSEIRKTGLYNKLSSDKELCDALCGMRGIASALASTISNSVPSFTDHSVRHMDALWVVTDSVLTVGEIEQLTCAEAFLLASAFYLHDLGMAYAATLEGRDRCLKSNHYNSFVSCLPENEKKKGEINAQALSFAVRKMHAAAAHELSVSKVPGTEYYLFESKDFRDAWGTTCGQIAASHHWDIDKVDVELGRLGVLPLPGGRSGDLGYVASILRVVDFAHINRDRALSIERAFRSPMATDSLIHWLAQENIDGPVRDGHELMYRSAGSISNVDSWWLYYEMLSSLDAEIRSVQRYLKRRTSSLSRFSLQGVLGASSPEEASMYVKPDSFMPIEVNLRTGSIDRLVKLLAGESLYGPDPMAAVRELLQNANDAVRLKYHTASDEWDEHVAKLPIKVDYYQEDERFYLVVSDFGVGMSARVMTDYLISIASNYWESQFFTDFPNATARGFSHAGKFGIGFLSVFMLGDEIEVTSNRVAGDRTVLKLHGVGRRGELRGAPFSAKSGTSVKIRLRDSVVARLGFIERLVRSYAPMLSTSIKTTVFGKEYLLQPGWLFDLSASEFKEQVLLIINDLRGVQVSSRYHDERDSENYYGKVWGGGAPEFTTDKVRLVVSPASKSVLCLKGLSLQVIATPGFVGVIEVEDVTPDVSRRRALDFDCSSVLQQASLAVMSELVSGFEAYCSEGLMLEKIQVVANAVSTYGKQVLTGSKIKWISNISLPGEVSVCDTLKLRELLGANDIVFIAYDAQPWTAMKLWTRGTENVTGEAAFLLGELGGGPGYTREVHYKRDSFLNIWPRFQNNVMLGLLVEIIAEVWGVSVEHLTGQDGWRHEGGTVFGRFQKMIPK</sequence>
<evidence type="ECO:0000259" key="5">
    <source>
        <dbReference type="Pfam" id="PF24391"/>
    </source>
</evidence>
<dbReference type="Gene3D" id="3.30.565.10">
    <property type="entry name" value="Histidine kinase-like ATPase, C-terminal domain"/>
    <property type="match status" value="1"/>
</dbReference>
<gene>
    <name evidence="6" type="ORF">B4O85_29210</name>
</gene>
<evidence type="ECO:0000256" key="3">
    <source>
        <dbReference type="ARBA" id="ARBA00022840"/>
    </source>
</evidence>
<dbReference type="InterPro" id="IPR056471">
    <property type="entry name" value="HD-CE"/>
</dbReference>
<accession>A0A4Q0HBW1</accession>
<name>A0A4Q0HBW1_PSEAZ</name>
<dbReference type="InterPro" id="IPR036890">
    <property type="entry name" value="HATPase_C_sf"/>
</dbReference>